<dbReference type="CDD" id="cd12174">
    <property type="entry name" value="PGDH_like_3"/>
    <property type="match status" value="1"/>
</dbReference>
<dbReference type="EC" id="1.1.1.399" evidence="4"/>
<dbReference type="SUPFAM" id="SSF52283">
    <property type="entry name" value="Formate/glycerate dehydrogenase catalytic domain-like"/>
    <property type="match status" value="1"/>
</dbReference>
<dbReference type="SUPFAM" id="SSF55021">
    <property type="entry name" value="ACT-like"/>
    <property type="match status" value="1"/>
</dbReference>
<sequence length="392" mass="42750">MFDYYLFNPIGQKGLNLFEEEYQETTDLTKAKVALIRSANIHDLDFPEKLVAIARAGAGVNNIPLDECTKKGIVVFNTPGANANSVKELVLGGMIIASRNVLSSVDWVKASKDEADIAKLAEQTKKAFTGNELAGKTLGVIGLGSIGVLVANAALALGMRVLGYDPFLSVKSAWNLSHEVEHISNIEDIYIQSDYITLHLPLVDATEKMIDARVVQLFKKGVVLLNYARDTLIDEEALCPALESGHIAKYVTDFPNPTSASLPNTIITPHIGATTTESEDNCAKMAVSQLRQYVEHGNIVNSVNFPNCSLGPIGAYTRLCILHENKPNMIGRLTTWLGNRDINIVNFMNQSKDGYAYSIMDIDGNSIEHFKEDLANGDGVCRIRIIKGGEHG</sequence>
<dbReference type="Gene3D" id="3.40.50.720">
    <property type="entry name" value="NAD(P)-binding Rossmann-like Domain"/>
    <property type="match status" value="2"/>
</dbReference>
<evidence type="ECO:0000256" key="8">
    <source>
        <dbReference type="ARBA" id="ARBA00023027"/>
    </source>
</evidence>
<evidence type="ECO:0000259" key="13">
    <source>
        <dbReference type="PROSITE" id="PS51671"/>
    </source>
</evidence>
<evidence type="ECO:0000256" key="7">
    <source>
        <dbReference type="ARBA" id="ARBA00023002"/>
    </source>
</evidence>
<dbReference type="Pfam" id="PF00389">
    <property type="entry name" value="2-Hacid_dh"/>
    <property type="match status" value="1"/>
</dbReference>
<name>A0A1T4JJG1_9LACT</name>
<dbReference type="GO" id="GO:0051287">
    <property type="term" value="F:NAD binding"/>
    <property type="evidence" value="ECO:0007669"/>
    <property type="project" value="InterPro"/>
</dbReference>
<feature type="domain" description="ACT" evidence="13">
    <location>
        <begin position="318"/>
        <end position="388"/>
    </location>
</feature>
<comment type="pathway">
    <text evidence="2">Amino-acid biosynthesis; L-serine biosynthesis; L-serine from 3-phospho-D-glycerate: step 1/3.</text>
</comment>
<evidence type="ECO:0000256" key="10">
    <source>
        <dbReference type="ARBA" id="ARBA00048126"/>
    </source>
</evidence>
<evidence type="ECO:0000256" key="12">
    <source>
        <dbReference type="RuleBase" id="RU003719"/>
    </source>
</evidence>
<keyword evidence="7 12" id="KW-0560">Oxidoreductase</keyword>
<evidence type="ECO:0000256" key="1">
    <source>
        <dbReference type="ARBA" id="ARBA00003800"/>
    </source>
</evidence>
<dbReference type="PANTHER" id="PTHR42938:SF47">
    <property type="entry name" value="HYDROXYPYRUVATE REDUCTASE"/>
    <property type="match status" value="1"/>
</dbReference>
<dbReference type="STRING" id="1121925.SAMN02746011_00024"/>
<gene>
    <name evidence="14" type="ORF">SAMN02746011_00024</name>
</gene>
<comment type="function">
    <text evidence="1">Catalyzes the reversible oxidation of 3-phospho-D-glycerate to 3-phosphonooxypyruvate, the first step of the phosphorylated L-serine biosynthesis pathway. Also catalyzes the reversible oxidation of 2-hydroxyglutarate to 2-oxoglutarate.</text>
</comment>
<comment type="catalytic activity">
    <reaction evidence="10">
        <text>(R)-2-hydroxyglutarate + NAD(+) = 2-oxoglutarate + NADH + H(+)</text>
        <dbReference type="Rhea" id="RHEA:49612"/>
        <dbReference type="ChEBI" id="CHEBI:15378"/>
        <dbReference type="ChEBI" id="CHEBI:15801"/>
        <dbReference type="ChEBI" id="CHEBI:16810"/>
        <dbReference type="ChEBI" id="CHEBI:57540"/>
        <dbReference type="ChEBI" id="CHEBI:57945"/>
        <dbReference type="EC" id="1.1.1.399"/>
    </reaction>
</comment>
<dbReference type="PROSITE" id="PS51671">
    <property type="entry name" value="ACT"/>
    <property type="match status" value="1"/>
</dbReference>
<dbReference type="InterPro" id="IPR002912">
    <property type="entry name" value="ACT_dom"/>
</dbReference>
<dbReference type="Proteomes" id="UP000189941">
    <property type="component" value="Unassembled WGS sequence"/>
</dbReference>
<evidence type="ECO:0000313" key="14">
    <source>
        <dbReference type="EMBL" id="SJZ30289.1"/>
    </source>
</evidence>
<evidence type="ECO:0000313" key="15">
    <source>
        <dbReference type="Proteomes" id="UP000189941"/>
    </source>
</evidence>
<dbReference type="InterPro" id="IPR006140">
    <property type="entry name" value="D-isomer_DH_NAD-bd"/>
</dbReference>
<dbReference type="InterPro" id="IPR045865">
    <property type="entry name" value="ACT-like_dom_sf"/>
</dbReference>
<dbReference type="Pfam" id="PF02826">
    <property type="entry name" value="2-Hacid_dh_C"/>
    <property type="match status" value="1"/>
</dbReference>
<evidence type="ECO:0000256" key="3">
    <source>
        <dbReference type="ARBA" id="ARBA00005854"/>
    </source>
</evidence>
<dbReference type="EC" id="1.1.1.95" evidence="5"/>
<dbReference type="UniPathway" id="UPA00135">
    <property type="reaction ID" value="UER00196"/>
</dbReference>
<evidence type="ECO:0000256" key="4">
    <source>
        <dbReference type="ARBA" id="ARBA00013001"/>
    </source>
</evidence>
<keyword evidence="8" id="KW-0520">NAD</keyword>
<dbReference type="PANTHER" id="PTHR42938">
    <property type="entry name" value="FORMATE DEHYDROGENASE 1"/>
    <property type="match status" value="1"/>
</dbReference>
<protein>
    <recommendedName>
        <fullName evidence="6">D-3-phosphoglycerate dehydrogenase</fullName>
        <ecNumber evidence="4">1.1.1.399</ecNumber>
        <ecNumber evidence="5">1.1.1.95</ecNumber>
    </recommendedName>
    <alternativeName>
        <fullName evidence="9">2-oxoglutarate reductase</fullName>
    </alternativeName>
</protein>
<dbReference type="PROSITE" id="PS00065">
    <property type="entry name" value="D_2_HYDROXYACID_DH_1"/>
    <property type="match status" value="1"/>
</dbReference>
<dbReference type="SUPFAM" id="SSF51735">
    <property type="entry name" value="NAD(P)-binding Rossmann-fold domains"/>
    <property type="match status" value="1"/>
</dbReference>
<evidence type="ECO:0000256" key="9">
    <source>
        <dbReference type="ARBA" id="ARBA00030455"/>
    </source>
</evidence>
<proteinExistence type="inferred from homology"/>
<dbReference type="InterPro" id="IPR036291">
    <property type="entry name" value="NAD(P)-bd_dom_sf"/>
</dbReference>
<dbReference type="Gene3D" id="3.30.70.260">
    <property type="match status" value="1"/>
</dbReference>
<dbReference type="GO" id="GO:0004617">
    <property type="term" value="F:phosphoglycerate dehydrogenase activity"/>
    <property type="evidence" value="ECO:0007669"/>
    <property type="project" value="UniProtKB-EC"/>
</dbReference>
<dbReference type="AlphaFoldDB" id="A0A1T4JJG1"/>
<dbReference type="InterPro" id="IPR029752">
    <property type="entry name" value="D-isomer_DH_CS1"/>
</dbReference>
<reference evidence="15" key="1">
    <citation type="submission" date="2017-02" db="EMBL/GenBank/DDBJ databases">
        <authorList>
            <person name="Varghese N."/>
            <person name="Submissions S."/>
        </authorList>
    </citation>
    <scope>NUCLEOTIDE SEQUENCE [LARGE SCALE GENOMIC DNA]</scope>
    <source>
        <strain evidence="15">DSM 15739</strain>
    </source>
</reference>
<organism evidence="14 15">
    <name type="scientific">Globicatella sulfidifaciens DSM 15739</name>
    <dbReference type="NCBI Taxonomy" id="1121925"/>
    <lineage>
        <taxon>Bacteria</taxon>
        <taxon>Bacillati</taxon>
        <taxon>Bacillota</taxon>
        <taxon>Bacilli</taxon>
        <taxon>Lactobacillales</taxon>
        <taxon>Aerococcaceae</taxon>
        <taxon>Globicatella</taxon>
    </lineage>
</organism>
<evidence type="ECO:0000256" key="5">
    <source>
        <dbReference type="ARBA" id="ARBA00013143"/>
    </source>
</evidence>
<dbReference type="EMBL" id="FUWO01000001">
    <property type="protein sequence ID" value="SJZ30289.1"/>
    <property type="molecule type" value="Genomic_DNA"/>
</dbReference>
<evidence type="ECO:0000256" key="2">
    <source>
        <dbReference type="ARBA" id="ARBA00005216"/>
    </source>
</evidence>
<accession>A0A1T4JJG1</accession>
<evidence type="ECO:0000256" key="6">
    <source>
        <dbReference type="ARBA" id="ARBA00021582"/>
    </source>
</evidence>
<evidence type="ECO:0000256" key="11">
    <source>
        <dbReference type="ARBA" id="ARBA00048731"/>
    </source>
</evidence>
<dbReference type="OrthoDB" id="9805416at2"/>
<keyword evidence="15" id="KW-1185">Reference proteome</keyword>
<comment type="similarity">
    <text evidence="3 12">Belongs to the D-isomer specific 2-hydroxyacid dehydrogenase family.</text>
</comment>
<dbReference type="InterPro" id="IPR006139">
    <property type="entry name" value="D-isomer_2_OHA_DH_cat_dom"/>
</dbReference>
<comment type="catalytic activity">
    <reaction evidence="11">
        <text>(2R)-3-phosphoglycerate + NAD(+) = 3-phosphooxypyruvate + NADH + H(+)</text>
        <dbReference type="Rhea" id="RHEA:12641"/>
        <dbReference type="ChEBI" id="CHEBI:15378"/>
        <dbReference type="ChEBI" id="CHEBI:18110"/>
        <dbReference type="ChEBI" id="CHEBI:57540"/>
        <dbReference type="ChEBI" id="CHEBI:57945"/>
        <dbReference type="ChEBI" id="CHEBI:58272"/>
        <dbReference type="EC" id="1.1.1.95"/>
    </reaction>
</comment>